<proteinExistence type="predicted"/>
<dbReference type="Proteomes" id="UP000304912">
    <property type="component" value="Chromosome"/>
</dbReference>
<dbReference type="InterPro" id="IPR025202">
    <property type="entry name" value="PLD-like_dom"/>
</dbReference>
<keyword evidence="3" id="KW-1185">Reference proteome</keyword>
<evidence type="ECO:0000259" key="1">
    <source>
        <dbReference type="PROSITE" id="PS50035"/>
    </source>
</evidence>
<protein>
    <submittedName>
        <fullName evidence="2">Phospholipase D family protein</fullName>
    </submittedName>
</protein>
<dbReference type="KEGG" id="salk:FBQ74_16185"/>
<dbReference type="SUPFAM" id="SSF56024">
    <property type="entry name" value="Phospholipase D/nuclease"/>
    <property type="match status" value="2"/>
</dbReference>
<dbReference type="GO" id="GO:0030572">
    <property type="term" value="F:phosphatidyltransferase activity"/>
    <property type="evidence" value="ECO:0007669"/>
    <property type="project" value="UniProtKB-ARBA"/>
</dbReference>
<dbReference type="OrthoDB" id="9814092at2"/>
<dbReference type="EMBL" id="CP039852">
    <property type="protein sequence ID" value="QCZ94914.1"/>
    <property type="molecule type" value="Genomic_DNA"/>
</dbReference>
<accession>A0A5B7YH35</accession>
<dbReference type="CDD" id="cd09113">
    <property type="entry name" value="PLDc_ymdC_like_2"/>
    <property type="match status" value="1"/>
</dbReference>
<feature type="domain" description="PLD phosphodiesterase" evidence="1">
    <location>
        <begin position="168"/>
        <end position="195"/>
    </location>
</feature>
<dbReference type="GO" id="GO:0032049">
    <property type="term" value="P:cardiolipin biosynthetic process"/>
    <property type="evidence" value="ECO:0007669"/>
    <property type="project" value="UniProtKB-ARBA"/>
</dbReference>
<dbReference type="RefSeq" id="WP_139757646.1">
    <property type="nucleotide sequence ID" value="NZ_CP039852.1"/>
</dbReference>
<dbReference type="CDD" id="cd09111">
    <property type="entry name" value="PLDc_ymdC_like_1"/>
    <property type="match status" value="1"/>
</dbReference>
<dbReference type="Pfam" id="PF13091">
    <property type="entry name" value="PLDc_2"/>
    <property type="match status" value="2"/>
</dbReference>
<dbReference type="PANTHER" id="PTHR21248:SF12">
    <property type="entry name" value="CARDIOLIPIN SYNTHASE C"/>
    <property type="match status" value="1"/>
</dbReference>
<sequence length="520" mass="58860">MKNNNRHCGCLFLIPMALVVVLSGCARLPPREIPDEPPLVSVIDSPLYQEIEKLGLKYQGDSGFELLSDGMEALAVRLRLIQAAQVSLDVQYYIWHDDLVGQVMANRLLKAADRGVHIRLLLDDLDTSGKDKPLRILSHHPNIDVRLFNPFPDRAFRWTSFIRDGARLNRRMHNKSLTADGALTVVGGRNIGDEYFDASRSVRFSDIDVLAVGPVALSVRAAFNNYWKSRYSYPIEQLVALDDNPDEALHQFRLRSEAAYEKALNSEYAEAVRARWDVVGRIDESHKVNWGDWQLFADKPEKLDGSEVDAKTYIAPHLGKLLNEADTEILLISPYMVPGDAFTRFLAKKVAEGISVSIMTNSLASNDVAMVHAGYKKYREPLLKSGVRLYEFKPTSSVEDTQRINLSWLGSTRASLHGKYFILDREQMFVGSFNMDPRSVALNTEMGILYQDKQTASQIASSFESYVENVAYELKLRDGDIIWETTENGKQVILDTEPQTTWWQRVMLNILSWVAPESQL</sequence>
<feature type="domain" description="PLD phosphodiesterase" evidence="1">
    <location>
        <begin position="412"/>
        <end position="439"/>
    </location>
</feature>
<dbReference type="Gene3D" id="3.30.870.10">
    <property type="entry name" value="Endonuclease Chain A"/>
    <property type="match status" value="2"/>
</dbReference>
<gene>
    <name evidence="2" type="ORF">FBQ74_16185</name>
</gene>
<evidence type="ECO:0000313" key="3">
    <source>
        <dbReference type="Proteomes" id="UP000304912"/>
    </source>
</evidence>
<organism evidence="2 3">
    <name type="scientific">Salinimonas iocasae</name>
    <dbReference type="NCBI Taxonomy" id="2572577"/>
    <lineage>
        <taxon>Bacteria</taxon>
        <taxon>Pseudomonadati</taxon>
        <taxon>Pseudomonadota</taxon>
        <taxon>Gammaproteobacteria</taxon>
        <taxon>Alteromonadales</taxon>
        <taxon>Alteromonadaceae</taxon>
        <taxon>Alteromonas/Salinimonas group</taxon>
        <taxon>Salinimonas</taxon>
    </lineage>
</organism>
<dbReference type="SMART" id="SM00155">
    <property type="entry name" value="PLDc"/>
    <property type="match status" value="2"/>
</dbReference>
<dbReference type="InterPro" id="IPR001736">
    <property type="entry name" value="PLipase_D/transphosphatidylase"/>
</dbReference>
<dbReference type="AlphaFoldDB" id="A0A5B7YH35"/>
<dbReference type="PROSITE" id="PS51257">
    <property type="entry name" value="PROKAR_LIPOPROTEIN"/>
    <property type="match status" value="1"/>
</dbReference>
<reference evidence="2 3" key="1">
    <citation type="submission" date="2019-04" db="EMBL/GenBank/DDBJ databases">
        <title>Salinimonas iocasae sp. nov., a halophilic bacterium isolated from the outer tube casing of tubeworms in Okinawa Trough.</title>
        <authorList>
            <person name="Zhang H."/>
            <person name="Wang H."/>
            <person name="Li C."/>
        </authorList>
    </citation>
    <scope>NUCLEOTIDE SEQUENCE [LARGE SCALE GENOMIC DNA]</scope>
    <source>
        <strain evidence="2 3">KX18D6</strain>
    </source>
</reference>
<evidence type="ECO:0000313" key="2">
    <source>
        <dbReference type="EMBL" id="QCZ94914.1"/>
    </source>
</evidence>
<dbReference type="PROSITE" id="PS50035">
    <property type="entry name" value="PLD"/>
    <property type="match status" value="2"/>
</dbReference>
<dbReference type="PANTHER" id="PTHR21248">
    <property type="entry name" value="CARDIOLIPIN SYNTHASE"/>
    <property type="match status" value="1"/>
</dbReference>
<name>A0A5B7YH35_9ALTE</name>